<evidence type="ECO:0000256" key="1">
    <source>
        <dbReference type="SAM" id="MobiDB-lite"/>
    </source>
</evidence>
<evidence type="ECO:0000313" key="3">
    <source>
        <dbReference type="EMBL" id="UZJ29556.1"/>
    </source>
</evidence>
<gene>
    <name evidence="3" type="ORF">OJ254_02560</name>
</gene>
<dbReference type="EMBL" id="CP110636">
    <property type="protein sequence ID" value="UZJ29556.1"/>
    <property type="molecule type" value="Genomic_DNA"/>
</dbReference>
<feature type="compositionally biased region" description="Basic and acidic residues" evidence="1">
    <location>
        <begin position="288"/>
        <end position="301"/>
    </location>
</feature>
<organism evidence="3 4">
    <name type="scientific">Streptomyces endophytica</name>
    <dbReference type="NCBI Taxonomy" id="2991496"/>
    <lineage>
        <taxon>Bacteria</taxon>
        <taxon>Bacillati</taxon>
        <taxon>Actinomycetota</taxon>
        <taxon>Actinomycetes</taxon>
        <taxon>Kitasatosporales</taxon>
        <taxon>Streptomycetaceae</taxon>
        <taxon>Streptomyces</taxon>
    </lineage>
</organism>
<accession>A0ABY6P6Y6</accession>
<dbReference type="InterPro" id="IPR057746">
    <property type="entry name" value="CpnT-like_N"/>
</dbReference>
<keyword evidence="4" id="KW-1185">Reference proteome</keyword>
<feature type="compositionally biased region" description="Basic residues" evidence="1">
    <location>
        <begin position="394"/>
        <end position="407"/>
    </location>
</feature>
<reference evidence="3" key="1">
    <citation type="submission" date="2022-11" db="EMBL/GenBank/DDBJ databases">
        <title>Identification and genomic analyses of a novel endophytic actinobacterium Streptomyces endophytica sp. nov. with potential for biocontrol of Yam anthracnose.</title>
        <authorList>
            <person name="Huang X."/>
        </authorList>
    </citation>
    <scope>NUCLEOTIDE SEQUENCE</scope>
    <source>
        <strain evidence="3">HNM0140</strain>
    </source>
</reference>
<dbReference type="Proteomes" id="UP001164959">
    <property type="component" value="Chromosome"/>
</dbReference>
<feature type="region of interest" description="Disordered" evidence="1">
    <location>
        <begin position="288"/>
        <end position="407"/>
    </location>
</feature>
<dbReference type="Pfam" id="PF25547">
    <property type="entry name" value="WXG100_2"/>
    <property type="match status" value="1"/>
</dbReference>
<sequence>MAVTLPTELDWILDLLGFQWPNVDEDKMRDAAEGWSNFAAAARQYQSQGVTASNAVHGANSGEAVEAFDKTWKKYGGDGGFLEEAADAADALAIVLQVVATIVLVMKIAVIVQLIALAVEFVAAQAAAPVTLGASEAGAAAATVTTRVLVRRIITEAKQKIVQAVKDALAQKVEKKVGEMLKELAMDFAKDAAKGLGGNIATQGIKAHFGAQDGFDWAEAGKAGLKPLVNLDGKGLGLAGDKVKDLSQAGTGLYHMGQGVGKVAQGDFAEGGKQIWDGREETAKGVRELHGVRYKDKEPAAEGKPLPRVGRPRAVPAPRPARGPGRPGPAARPPPPEKGAPAPPPREPVSPPPPPTVPPPRRPVPRLPLLPPPPPPRAAAPRPRRRVTPSGERNHHHEQRKRIRPPR</sequence>
<name>A0ABY6P6Y6_9ACTN</name>
<proteinExistence type="predicted"/>
<evidence type="ECO:0000259" key="2">
    <source>
        <dbReference type="Pfam" id="PF25547"/>
    </source>
</evidence>
<dbReference type="RefSeq" id="WP_265361067.1">
    <property type="nucleotide sequence ID" value="NZ_CP110636.1"/>
</dbReference>
<evidence type="ECO:0000313" key="4">
    <source>
        <dbReference type="Proteomes" id="UP001164959"/>
    </source>
</evidence>
<feature type="compositionally biased region" description="Pro residues" evidence="1">
    <location>
        <begin position="315"/>
        <end position="378"/>
    </location>
</feature>
<feature type="domain" description="Outer membrane channel protein CpnT-like N-terminal" evidence="2">
    <location>
        <begin position="10"/>
        <end position="148"/>
    </location>
</feature>
<protein>
    <recommendedName>
        <fullName evidence="2">Outer membrane channel protein CpnT-like N-terminal domain-containing protein</fullName>
    </recommendedName>
</protein>